<dbReference type="PANTHER" id="PTHR10183:SF379">
    <property type="entry name" value="CALPAIN-5"/>
    <property type="match status" value="1"/>
</dbReference>
<comment type="caution">
    <text evidence="7">The sequence shown here is derived from an EMBL/GenBank/DDBJ whole genome shotgun (WGS) entry which is preliminary data.</text>
</comment>
<keyword evidence="3 5" id="KW-0378">Hydrolase</keyword>
<dbReference type="PROSITE" id="PS50203">
    <property type="entry name" value="CALPAIN_CAT"/>
    <property type="match status" value="1"/>
</dbReference>
<dbReference type="InterPro" id="IPR038765">
    <property type="entry name" value="Papain-like_cys_pep_sf"/>
</dbReference>
<reference evidence="7 8" key="1">
    <citation type="submission" date="2020-05" db="EMBL/GenBank/DDBJ databases">
        <title>Aquincola sp. isolate from soil.</title>
        <authorList>
            <person name="Han J."/>
            <person name="Kim D.-U."/>
        </authorList>
    </citation>
    <scope>NUCLEOTIDE SEQUENCE [LARGE SCALE GENOMIC DNA]</scope>
    <source>
        <strain evidence="7 8">S2</strain>
    </source>
</reference>
<evidence type="ECO:0000256" key="5">
    <source>
        <dbReference type="PROSITE-ProRule" id="PRU00239"/>
    </source>
</evidence>
<protein>
    <recommendedName>
        <fullName evidence="6">Calpain catalytic domain-containing protein</fullName>
    </recommendedName>
</protein>
<dbReference type="InterPro" id="IPR000169">
    <property type="entry name" value="Pept_cys_AS"/>
</dbReference>
<comment type="similarity">
    <text evidence="1">Belongs to the peptidase C2 family.</text>
</comment>
<dbReference type="Pfam" id="PF00648">
    <property type="entry name" value="Peptidase_C2"/>
    <property type="match status" value="1"/>
</dbReference>
<keyword evidence="8" id="KW-1185">Reference proteome</keyword>
<keyword evidence="2 5" id="KW-0645">Protease</keyword>
<dbReference type="PANTHER" id="PTHR10183">
    <property type="entry name" value="CALPAIN"/>
    <property type="match status" value="1"/>
</dbReference>
<proteinExistence type="inferred from homology"/>
<feature type="domain" description="Calpain catalytic" evidence="6">
    <location>
        <begin position="415"/>
        <end position="649"/>
    </location>
</feature>
<feature type="active site" evidence="5">
    <location>
        <position position="433"/>
    </location>
</feature>
<evidence type="ECO:0000259" key="6">
    <source>
        <dbReference type="PROSITE" id="PS50203"/>
    </source>
</evidence>
<dbReference type="InterPro" id="IPR022684">
    <property type="entry name" value="Calpain_cysteine_protease"/>
</dbReference>
<keyword evidence="4 5" id="KW-0788">Thiol protease</keyword>
<evidence type="ECO:0000256" key="2">
    <source>
        <dbReference type="ARBA" id="ARBA00022670"/>
    </source>
</evidence>
<organism evidence="7 8">
    <name type="scientific">Pseudaquabacterium terrae</name>
    <dbReference type="NCBI Taxonomy" id="2732868"/>
    <lineage>
        <taxon>Bacteria</taxon>
        <taxon>Pseudomonadati</taxon>
        <taxon>Pseudomonadota</taxon>
        <taxon>Betaproteobacteria</taxon>
        <taxon>Burkholderiales</taxon>
        <taxon>Sphaerotilaceae</taxon>
        <taxon>Pseudaquabacterium</taxon>
    </lineage>
</organism>
<evidence type="ECO:0000313" key="8">
    <source>
        <dbReference type="Proteomes" id="UP000737171"/>
    </source>
</evidence>
<dbReference type="SUPFAM" id="SSF54001">
    <property type="entry name" value="Cysteine proteinases"/>
    <property type="match status" value="1"/>
</dbReference>
<dbReference type="InterPro" id="IPR001300">
    <property type="entry name" value="Peptidase_C2_calpain_cat"/>
</dbReference>
<evidence type="ECO:0000256" key="3">
    <source>
        <dbReference type="ARBA" id="ARBA00022801"/>
    </source>
</evidence>
<sequence length="689" mass="70355">MPTTKVEVLEPHARHIGSAMLVITADSSWAVGTTMANAVKVSLPGVPSIDDSTFGYSAVAVEKDGAGYKLFVRNDEDEDQVLEVRLDSTGRADAATLALLQGASLYAAEEQYKVDLNDSGGFGQGDVLLQGGAANLYVNELGHYRIGVDSASATLMVGAAPLDDQLLPAGWEIVEAVPTAGGGWRVFAQDPQGNVFDASFDAGGAFSGGSVLGGAALDAVEAGLGLDIDGDNDLAAPAGWTSVIQTPSLRTAIDQALAPPPGQLAAPGANAAVILADAPNTMTHAELVALLRGVVTSHQANGNAPITAQEVADLQALAARGAAAFAGNGAAADYLSYVFARLVEGSDANRFYQGGNAQRSELGSLAAGASPELLDKLIQKWLLGGDLPGASTAGDSATGAAKSVVAAYAKSSGALFVDGIAVSDVNQGTAGDCYLIAAMGGLAVTKPTALQELFVENTAVGDVRTWGVRFFDANGKAHWVTVNDMLPVPEAGGTTLAYAGSANKALNGEIWVPLLEKAYAQANTLGILPRAESTGFNTYAAIEGGQGDPLGALVQSKVIAVSNPGTSFGNNGYLVTVPMDRTNPEVRAQLEAAMASVINAGKVVWLGVNDTVKDGFDNQLLVGSHAHFIVDADPNNPNNTDVLVYNPWGLSTLPTPPGPAPGNFVSPATYTIAQLVGIAGLDFMVLEGG</sequence>
<evidence type="ECO:0000256" key="4">
    <source>
        <dbReference type="ARBA" id="ARBA00022807"/>
    </source>
</evidence>
<feature type="active site" evidence="5">
    <location>
        <position position="646"/>
    </location>
</feature>
<accession>A0ABX2EF99</accession>
<dbReference type="Proteomes" id="UP000737171">
    <property type="component" value="Unassembled WGS sequence"/>
</dbReference>
<evidence type="ECO:0000313" key="7">
    <source>
        <dbReference type="EMBL" id="NRF67270.1"/>
    </source>
</evidence>
<dbReference type="EMBL" id="JABRWJ010000003">
    <property type="protein sequence ID" value="NRF67270.1"/>
    <property type="molecule type" value="Genomic_DNA"/>
</dbReference>
<dbReference type="PROSITE" id="PS00139">
    <property type="entry name" value="THIOL_PROTEASE_CYS"/>
    <property type="match status" value="1"/>
</dbReference>
<name>A0ABX2EF99_9BURK</name>
<feature type="active site" evidence="5">
    <location>
        <position position="625"/>
    </location>
</feature>
<gene>
    <name evidence="7" type="ORF">HLB44_09770</name>
</gene>
<dbReference type="RefSeq" id="WP_173122398.1">
    <property type="nucleotide sequence ID" value="NZ_JABRWJ010000003.1"/>
</dbReference>
<evidence type="ECO:0000256" key="1">
    <source>
        <dbReference type="ARBA" id="ARBA00007623"/>
    </source>
</evidence>